<dbReference type="AlphaFoldDB" id="A0A379ZPZ8"/>
<dbReference type="PANTHER" id="PTHR43240">
    <property type="entry name" value="1,4-DIHYDROXY-2-NAPHTHOYL-COA THIOESTERASE 1"/>
    <property type="match status" value="1"/>
</dbReference>
<evidence type="ECO:0000313" key="3">
    <source>
        <dbReference type="EMBL" id="SUI65581.1"/>
    </source>
</evidence>
<feature type="domain" description="Thioesterase" evidence="2">
    <location>
        <begin position="56"/>
        <end position="133"/>
    </location>
</feature>
<sequence>MKLNTDFFPLTQMAQRFVDQLAQCRRLGLNVLEASEHHVLIELPYSTELIGYPDTGVIHGGVITTLMDTACGSAVVSAIYQKYQSLEISPTLDLRVDYMKPAQPHKPVYGFAECYRLSSNIAFTRAIAYQDSIDQPIAHAVGSFMRISPEMVGDAFRQALMGETDTTIGAVSKTRLPLEAGAPSQSMPVTAPIDVQGIVKRATELNDFGHLLEHVPYAKFIGMKVERFGDELIFKLPAKDDNIGNPVLPAIHGGVIAGFMEMSAIVQLMVFMQTAKVPKVVDFSIDYLRAGLLKDSFVECRITRQGRRVANVNISCWQTNRKQLIATARAHFLID</sequence>
<proteinExistence type="predicted"/>
<dbReference type="CDD" id="cd03443">
    <property type="entry name" value="PaaI_thioesterase"/>
    <property type="match status" value="2"/>
</dbReference>
<dbReference type="RefSeq" id="WP_115405523.1">
    <property type="nucleotide sequence ID" value="NZ_UGYV01000001.1"/>
</dbReference>
<accession>A0A379ZPZ8</accession>
<dbReference type="SUPFAM" id="SSF54637">
    <property type="entry name" value="Thioesterase/thiol ester dehydrase-isomerase"/>
    <property type="match status" value="2"/>
</dbReference>
<dbReference type="InterPro" id="IPR029069">
    <property type="entry name" value="HotDog_dom_sf"/>
</dbReference>
<gene>
    <name evidence="3" type="ORF">NCTC10736_00850</name>
</gene>
<dbReference type="Pfam" id="PF03061">
    <property type="entry name" value="4HBT"/>
    <property type="match status" value="2"/>
</dbReference>
<dbReference type="EMBL" id="UGYV01000001">
    <property type="protein sequence ID" value="SUI65581.1"/>
    <property type="molecule type" value="Genomic_DNA"/>
</dbReference>
<protein>
    <submittedName>
        <fullName evidence="3">Uncharacterized protein, possibly involved in aromatic compounds catabolism</fullName>
    </submittedName>
</protein>
<dbReference type="InterPro" id="IPR003736">
    <property type="entry name" value="PAAI_dom"/>
</dbReference>
<keyword evidence="1" id="KW-0378">Hydrolase</keyword>
<dbReference type="Proteomes" id="UP000255061">
    <property type="component" value="Unassembled WGS sequence"/>
</dbReference>
<organism evidence="3 4">
    <name type="scientific">Shewanella morhuae</name>
    <dbReference type="NCBI Taxonomy" id="365591"/>
    <lineage>
        <taxon>Bacteria</taxon>
        <taxon>Pseudomonadati</taxon>
        <taxon>Pseudomonadota</taxon>
        <taxon>Gammaproteobacteria</taxon>
        <taxon>Alteromonadales</taxon>
        <taxon>Shewanellaceae</taxon>
        <taxon>Shewanella</taxon>
    </lineage>
</organism>
<evidence type="ECO:0000256" key="1">
    <source>
        <dbReference type="ARBA" id="ARBA00022801"/>
    </source>
</evidence>
<feature type="domain" description="Thioesterase" evidence="2">
    <location>
        <begin position="251"/>
        <end position="322"/>
    </location>
</feature>
<name>A0A379ZPZ8_9GAMM</name>
<dbReference type="GO" id="GO:0005829">
    <property type="term" value="C:cytosol"/>
    <property type="evidence" value="ECO:0007669"/>
    <property type="project" value="TreeGrafter"/>
</dbReference>
<evidence type="ECO:0000313" key="4">
    <source>
        <dbReference type="Proteomes" id="UP000255061"/>
    </source>
</evidence>
<dbReference type="NCBIfam" id="TIGR00369">
    <property type="entry name" value="unchar_dom_1"/>
    <property type="match status" value="1"/>
</dbReference>
<dbReference type="GO" id="GO:0061522">
    <property type="term" value="F:1,4-dihydroxy-2-naphthoyl-CoA thioesterase activity"/>
    <property type="evidence" value="ECO:0007669"/>
    <property type="project" value="TreeGrafter"/>
</dbReference>
<reference evidence="3 4" key="1">
    <citation type="submission" date="2018-06" db="EMBL/GenBank/DDBJ databases">
        <authorList>
            <consortium name="Pathogen Informatics"/>
            <person name="Doyle S."/>
        </authorList>
    </citation>
    <scope>NUCLEOTIDE SEQUENCE [LARGE SCALE GENOMIC DNA]</scope>
    <source>
        <strain evidence="3 4">NCTC10736</strain>
    </source>
</reference>
<evidence type="ECO:0000259" key="2">
    <source>
        <dbReference type="Pfam" id="PF03061"/>
    </source>
</evidence>
<dbReference type="Gene3D" id="3.10.129.10">
    <property type="entry name" value="Hotdog Thioesterase"/>
    <property type="match status" value="2"/>
</dbReference>
<dbReference type="InterPro" id="IPR006683">
    <property type="entry name" value="Thioestr_dom"/>
</dbReference>
<dbReference type="PANTHER" id="PTHR43240:SF7">
    <property type="entry name" value="BLR7284 PROTEIN"/>
    <property type="match status" value="1"/>
</dbReference>